<keyword evidence="4" id="KW-1185">Reference proteome</keyword>
<dbReference type="OrthoDB" id="9812829at2"/>
<feature type="signal peptide" evidence="2">
    <location>
        <begin position="1"/>
        <end position="24"/>
    </location>
</feature>
<evidence type="ECO:0000256" key="1">
    <source>
        <dbReference type="SAM" id="MobiDB-lite"/>
    </source>
</evidence>
<dbReference type="Proteomes" id="UP000182737">
    <property type="component" value="Unassembled WGS sequence"/>
</dbReference>
<evidence type="ECO:0000313" key="4">
    <source>
        <dbReference type="Proteomes" id="UP000182737"/>
    </source>
</evidence>
<evidence type="ECO:0008006" key="5">
    <source>
        <dbReference type="Google" id="ProtNLM"/>
    </source>
</evidence>
<dbReference type="Pfam" id="PF14262">
    <property type="entry name" value="Cthe_2159"/>
    <property type="match status" value="1"/>
</dbReference>
<name>A0A1I3L774_9SPIR</name>
<dbReference type="InterPro" id="IPR025584">
    <property type="entry name" value="Cthe_2159"/>
</dbReference>
<keyword evidence="2" id="KW-0732">Signal</keyword>
<gene>
    <name evidence="3" type="ORF">SAMN04487775_10687</name>
</gene>
<dbReference type="EMBL" id="FORI01000006">
    <property type="protein sequence ID" value="SFI80571.1"/>
    <property type="molecule type" value="Genomic_DNA"/>
</dbReference>
<dbReference type="AlphaFoldDB" id="A0A1I3L774"/>
<evidence type="ECO:0000313" key="3">
    <source>
        <dbReference type="EMBL" id="SFI80571.1"/>
    </source>
</evidence>
<organism evidence="3 4">
    <name type="scientific">Treponema bryantii</name>
    <dbReference type="NCBI Taxonomy" id="163"/>
    <lineage>
        <taxon>Bacteria</taxon>
        <taxon>Pseudomonadati</taxon>
        <taxon>Spirochaetota</taxon>
        <taxon>Spirochaetia</taxon>
        <taxon>Spirochaetales</taxon>
        <taxon>Treponemataceae</taxon>
        <taxon>Treponema</taxon>
    </lineage>
</organism>
<evidence type="ECO:0000256" key="2">
    <source>
        <dbReference type="SAM" id="SignalP"/>
    </source>
</evidence>
<dbReference type="RefSeq" id="WP_074931779.1">
    <property type="nucleotide sequence ID" value="NZ_FORI01000006.1"/>
</dbReference>
<proteinExistence type="predicted"/>
<feature type="compositionally biased region" description="Gly residues" evidence="1">
    <location>
        <begin position="631"/>
        <end position="647"/>
    </location>
</feature>
<accession>A0A1I3L774</accession>
<feature type="chain" id="PRO_5010238727" description="Carbohydrate-binding domain-containing protein" evidence="2">
    <location>
        <begin position="25"/>
        <end position="664"/>
    </location>
</feature>
<feature type="region of interest" description="Disordered" evidence="1">
    <location>
        <begin position="631"/>
        <end position="664"/>
    </location>
</feature>
<sequence>MKIRKNIFALITAAVFLISCSNGMTSSANKKSLDFSAPAGGPGGTGGPGGFGQGVEITDDGSTTNYTDTTTASAIAVIEDDLYENFVADGVVYINFDGSDATLTNTTGSISSDDIKISNTENSAEDETAKGVEIQYKGKLKLKYVLSGTYTGTVFIKNKSADAAVVLNNVNITSDNGAGPVLRFSSEKRTFIVVPAGTADTLTDTRELTQSSTMYDDKKGSVYSKGALIFTGESSTEEGGTLNIINTGYKHAVYTKDYVRIADLNLNITVEGENGRDCIRALTAVIIDDGNINLVANGTLEDDESNGIRVDGEDADEDDMTVEYTAGAGFVIINGGKLNITTVAKGITAHWKSAKSVIGDSAYEATANTSLLYTTFLNGTSATTPDPYVEINGGIINITTTGEPYEGQTDDDPSCSPEGIEAKADLTINAGTITLKTTDDSINAGGNIVINGGAIYACSSKNDAIDSNGANGITINGGVIVAIGLNTPECAFDCDENPLTINGGTLVGLGTSNYTKPKSGTQSTIVLGSSSYGSAESTVAIVDSNGNPVFVYTLPSSTGEVMILSSPYLQAGSSYTVKTGVSIDSSNVVRFHNLYTTMPSISGGTSTLTDISTSSSNMVYTDSNAGNSFGAGGFGGRGGPGGQGGRSARGAFNGQRKPRLDYSK</sequence>
<dbReference type="PROSITE" id="PS51257">
    <property type="entry name" value="PROKAR_LIPOPROTEIN"/>
    <property type="match status" value="1"/>
</dbReference>
<reference evidence="4" key="1">
    <citation type="submission" date="2016-10" db="EMBL/GenBank/DDBJ databases">
        <authorList>
            <person name="Varghese N."/>
            <person name="Submissions S."/>
        </authorList>
    </citation>
    <scope>NUCLEOTIDE SEQUENCE [LARGE SCALE GENOMIC DNA]</scope>
    <source>
        <strain evidence="4">XBD1002</strain>
    </source>
</reference>
<protein>
    <recommendedName>
        <fullName evidence="5">Carbohydrate-binding domain-containing protein</fullName>
    </recommendedName>
</protein>